<dbReference type="InterPro" id="IPR051407">
    <property type="entry name" value="Bact_OM_lipoprot/Surf_antigen"/>
</dbReference>
<evidence type="ECO:0000313" key="6">
    <source>
        <dbReference type="Proteomes" id="UP000405357"/>
    </source>
</evidence>
<dbReference type="EMBL" id="CABPSG010000007">
    <property type="protein sequence ID" value="VVE17233.1"/>
    <property type="molecule type" value="Genomic_DNA"/>
</dbReference>
<keyword evidence="6" id="KW-1185">Reference proteome</keyword>
<feature type="signal peptide" evidence="3">
    <location>
        <begin position="1"/>
        <end position="23"/>
    </location>
</feature>
<dbReference type="PROSITE" id="PS51257">
    <property type="entry name" value="PROKAR_LIPOPROTEIN"/>
    <property type="match status" value="1"/>
</dbReference>
<keyword evidence="2" id="KW-0472">Membrane</keyword>
<evidence type="ECO:0000256" key="1">
    <source>
        <dbReference type="ARBA" id="ARBA00004370"/>
    </source>
</evidence>
<dbReference type="InterPro" id="IPR008816">
    <property type="entry name" value="Gly_zipper_2TM_dom"/>
</dbReference>
<evidence type="ECO:0000256" key="2">
    <source>
        <dbReference type="ARBA" id="ARBA00023136"/>
    </source>
</evidence>
<gene>
    <name evidence="5" type="ORF">PSO31014_02934</name>
</gene>
<evidence type="ECO:0000256" key="3">
    <source>
        <dbReference type="SAM" id="SignalP"/>
    </source>
</evidence>
<comment type="subcellular location">
    <subcellularLocation>
        <location evidence="1">Membrane</location>
    </subcellularLocation>
</comment>
<comment type="caution">
    <text evidence="5">The sequence shown here is derived from an EMBL/GenBank/DDBJ whole genome shotgun (WGS) entry which is preliminary data.</text>
</comment>
<evidence type="ECO:0000313" key="5">
    <source>
        <dbReference type="EMBL" id="VVE17233.1"/>
    </source>
</evidence>
<dbReference type="PANTHER" id="PTHR35603:SF2">
    <property type="entry name" value="OUTER MEMBRANE LIPOPROTEIN"/>
    <property type="match status" value="1"/>
</dbReference>
<keyword evidence="3" id="KW-0732">Signal</keyword>
<dbReference type="PANTHER" id="PTHR35603">
    <property type="match status" value="1"/>
</dbReference>
<protein>
    <submittedName>
        <fullName evidence="5">Membrane protein</fullName>
    </submittedName>
</protein>
<feature type="domain" description="Glycine zipper 2TM" evidence="4">
    <location>
        <begin position="91"/>
        <end position="132"/>
    </location>
</feature>
<dbReference type="RefSeq" id="WP_150552242.1">
    <property type="nucleotide sequence ID" value="NZ_CABPSG010000007.1"/>
</dbReference>
<name>A0ABY6W263_9BURK</name>
<evidence type="ECO:0000259" key="4">
    <source>
        <dbReference type="Pfam" id="PF05433"/>
    </source>
</evidence>
<dbReference type="Pfam" id="PF05433">
    <property type="entry name" value="Rick_17kDa_Anti"/>
    <property type="match status" value="1"/>
</dbReference>
<sequence>MNIKTLTGISAALAALMLAGCVAPGPQYGYQQQGYQQGYQQPGYQQGYQQQPPGYQQGYQQPQQQQIPGALYGRVESIEQVNGDNNSPNILGTVLGGAAGGLLGNTMGGGRGRTATTIGGALIGAIAGNRIENNMGQPNVLYRITVRLDDGRVATVTQAPPLRVQQGQRAAVANDMVYPY</sequence>
<reference evidence="5 6" key="1">
    <citation type="submission" date="2019-08" db="EMBL/GenBank/DDBJ databases">
        <authorList>
            <person name="Peeters C."/>
        </authorList>
    </citation>
    <scope>NUCLEOTIDE SEQUENCE [LARGE SCALE GENOMIC DNA]</scope>
    <source>
        <strain evidence="5 6">LMG 31014</strain>
    </source>
</reference>
<proteinExistence type="predicted"/>
<organism evidence="5 6">
    <name type="scientific">Pandoraea soli</name>
    <dbReference type="NCBI Taxonomy" id="2508293"/>
    <lineage>
        <taxon>Bacteria</taxon>
        <taxon>Pseudomonadati</taxon>
        <taxon>Pseudomonadota</taxon>
        <taxon>Betaproteobacteria</taxon>
        <taxon>Burkholderiales</taxon>
        <taxon>Burkholderiaceae</taxon>
        <taxon>Pandoraea</taxon>
    </lineage>
</organism>
<accession>A0ABY6W263</accession>
<feature type="chain" id="PRO_5047194598" evidence="3">
    <location>
        <begin position="24"/>
        <end position="180"/>
    </location>
</feature>
<dbReference type="Proteomes" id="UP000405357">
    <property type="component" value="Unassembled WGS sequence"/>
</dbReference>